<dbReference type="EMBL" id="MCFH01000088">
    <property type="protein sequence ID" value="ORX41457.1"/>
    <property type="molecule type" value="Genomic_DNA"/>
</dbReference>
<dbReference type="Gene3D" id="1.25.40.10">
    <property type="entry name" value="Tetratricopeptide repeat domain"/>
    <property type="match status" value="2"/>
</dbReference>
<keyword evidence="3" id="KW-0539">Nucleus</keyword>
<dbReference type="OrthoDB" id="297219at2759"/>
<organism evidence="4 5">
    <name type="scientific">Piromyces finnis</name>
    <dbReference type="NCBI Taxonomy" id="1754191"/>
    <lineage>
        <taxon>Eukaryota</taxon>
        <taxon>Fungi</taxon>
        <taxon>Fungi incertae sedis</taxon>
        <taxon>Chytridiomycota</taxon>
        <taxon>Chytridiomycota incertae sedis</taxon>
        <taxon>Neocallimastigomycetes</taxon>
        <taxon>Neocallimastigales</taxon>
        <taxon>Neocallimastigaceae</taxon>
        <taxon>Piromyces</taxon>
    </lineage>
</organism>
<name>A0A1Y1UVG0_9FUNG</name>
<dbReference type="PANTHER" id="PTHR13471:SF0">
    <property type="entry name" value="NUCLEAR EXOSOME REGULATOR NRDE2"/>
    <property type="match status" value="1"/>
</dbReference>
<evidence type="ECO:0000256" key="2">
    <source>
        <dbReference type="ARBA" id="ARBA00009265"/>
    </source>
</evidence>
<evidence type="ECO:0000256" key="3">
    <source>
        <dbReference type="ARBA" id="ARBA00023242"/>
    </source>
</evidence>
<dbReference type="GO" id="GO:0071013">
    <property type="term" value="C:catalytic step 2 spliceosome"/>
    <property type="evidence" value="ECO:0007669"/>
    <property type="project" value="TreeGrafter"/>
</dbReference>
<reference evidence="4 5" key="1">
    <citation type="submission" date="2016-08" db="EMBL/GenBank/DDBJ databases">
        <title>Genomes of anaerobic fungi encode conserved fungal cellulosomes for biomass hydrolysis.</title>
        <authorList>
            <consortium name="DOE Joint Genome Institute"/>
            <person name="Haitjema C.H."/>
            <person name="Gilmore S.P."/>
            <person name="Henske J.K."/>
            <person name="Solomon K.V."/>
            <person name="De Groot R."/>
            <person name="Kuo A."/>
            <person name="Mondo S.J."/>
            <person name="Salamov A.A."/>
            <person name="Labutti K."/>
            <person name="Zhao Z."/>
            <person name="Chiniquy J."/>
            <person name="Barry K."/>
            <person name="Brewer H.M."/>
            <person name="Purvine S.O."/>
            <person name="Wright A.T."/>
            <person name="Boxma B."/>
            <person name="Van Alen T."/>
            <person name="Hackstein J.H."/>
            <person name="Baker S.E."/>
            <person name="Grigoriev I.V."/>
            <person name="O'Malley M.A."/>
        </authorList>
    </citation>
    <scope>NUCLEOTIDE SEQUENCE [LARGE SCALE GENOMIC DNA]</scope>
    <source>
        <strain evidence="5">finn</strain>
    </source>
</reference>
<gene>
    <name evidence="4" type="ORF">BCR36DRAFT_588024</name>
</gene>
<evidence type="ECO:0000313" key="4">
    <source>
        <dbReference type="EMBL" id="ORX41457.1"/>
    </source>
</evidence>
<dbReference type="PANTHER" id="PTHR13471">
    <property type="entry name" value="TETRATRICOPEPTIDE-LIKE HELICAL"/>
    <property type="match status" value="1"/>
</dbReference>
<comment type="similarity">
    <text evidence="2">Belongs to the NRDE2 family.</text>
</comment>
<dbReference type="GO" id="GO:1902369">
    <property type="term" value="P:negative regulation of RNA catabolic process"/>
    <property type="evidence" value="ECO:0007669"/>
    <property type="project" value="TreeGrafter"/>
</dbReference>
<evidence type="ECO:0000313" key="5">
    <source>
        <dbReference type="Proteomes" id="UP000193719"/>
    </source>
</evidence>
<dbReference type="Proteomes" id="UP000193719">
    <property type="component" value="Unassembled WGS sequence"/>
</dbReference>
<evidence type="ECO:0008006" key="6">
    <source>
        <dbReference type="Google" id="ProtNLM"/>
    </source>
</evidence>
<keyword evidence="5" id="KW-1185">Reference proteome</keyword>
<accession>A0A1Y1UVG0</accession>
<dbReference type="Pfam" id="PF08424">
    <property type="entry name" value="NRDE-2"/>
    <property type="match status" value="1"/>
</dbReference>
<comment type="caution">
    <text evidence="4">The sequence shown here is derived from an EMBL/GenBank/DDBJ whole genome shotgun (WGS) entry which is preliminary data.</text>
</comment>
<dbReference type="STRING" id="1754191.A0A1Y1UVG0"/>
<dbReference type="InterPro" id="IPR013633">
    <property type="entry name" value="NRDE-2"/>
</dbReference>
<sequence>MDKNNLSINTMYYIQRKGDNDNVLYDSLTKNDLSSYKRYEGWIVGLPSYISVEFIKSSKDKYTKQAVMLKQYRERHDYYKSLIPKDSTYIKSAISNEKENHQPYDEEFIPLKTEENEKIVIETEDLIIDEKHKEYLNKTREFNEKLEKDPKNVKLWFDYIGFQDINYDVNIKKTSVKNSINEKKISIFEKALKEIPDDESLIKEYMKCCQISWDSIKVLSKWDQILKQHPRSCGLWIEYLNYRQSDFSSFTVNSCIEEYGKCISVLSREKEYVVDLGLSKTIENTLIYCFVRLCDLLSKSGYYEKAISLYQAMIEITFFCPSILKNQSFKVKIQELEVFWENEYPRFGEEKSKGWNNVYLNEEEGEEEETYEDEKIPNIKTENQYEKWGLIELFMEYNHTFPLRPLKQGINEDNIDDPFRVVVFDDIRPFLFEINIPELKPLLFIYFLSLFNIHLIPNISTKESILGKDQFLQTISIPSFSSQLKTKMIIDRKIDQELFQTYPLIDNITPTQQDSSIENKLNIFPLKNFPLLPDTIYSNGSWFGLITKEDSQVINDKFDIIIRNILNQITDNINISLNSKSFLLWYIASHSYKSSKKIAKHLLKIDSSNIKLWCTFAQIELSFNHINEARKIYKNIIKMKYSLGNIDKYDYYFLICQYSEMEMNQGNHDLALYILIESLNSNSTYSKLDDNKIVISPLQILKSRTDYQNEYNELISNINNSKKYSNNYQYMYLFFCFGLFEYLTQGFEDMCHYYDTLLNNIPKDMDYLNESILMFYSKVQYNHRISHENFIRNHDKEENNKKFDTLAYKPSVFREFLESTIDNYGFQDNTAFWELYLWNENRMKIDNRLNNFLDLQLKKNPSIFLYLIGIFSELKRYKKGNIHLIKDHIERALQFSRHSINLWIIYIMIELDNNNIEHAKSLFFQSIRECPWSKELYMMPFKLSKSFLHSFSDEELDEIMNTMEEKELRIRNML</sequence>
<evidence type="ECO:0000256" key="1">
    <source>
        <dbReference type="ARBA" id="ARBA00004123"/>
    </source>
</evidence>
<dbReference type="SUPFAM" id="SSF48452">
    <property type="entry name" value="TPR-like"/>
    <property type="match status" value="2"/>
</dbReference>
<comment type="subcellular location">
    <subcellularLocation>
        <location evidence="1">Nucleus</location>
    </subcellularLocation>
</comment>
<protein>
    <recommendedName>
        <fullName evidence="6">DUF1740-domain-containing protein</fullName>
    </recommendedName>
</protein>
<dbReference type="AlphaFoldDB" id="A0A1Y1UVG0"/>
<proteinExistence type="inferred from homology"/>
<reference evidence="4 5" key="2">
    <citation type="submission" date="2016-08" db="EMBL/GenBank/DDBJ databases">
        <title>Pervasive Adenine N6-methylation of Active Genes in Fungi.</title>
        <authorList>
            <consortium name="DOE Joint Genome Institute"/>
            <person name="Mondo S.J."/>
            <person name="Dannebaum R.O."/>
            <person name="Kuo R.C."/>
            <person name="Labutti K."/>
            <person name="Haridas S."/>
            <person name="Kuo A."/>
            <person name="Salamov A."/>
            <person name="Ahrendt S.R."/>
            <person name="Lipzen A."/>
            <person name="Sullivan W."/>
            <person name="Andreopoulos W.B."/>
            <person name="Clum A."/>
            <person name="Lindquist E."/>
            <person name="Daum C."/>
            <person name="Ramamoorthy G.K."/>
            <person name="Gryganskyi A."/>
            <person name="Culley D."/>
            <person name="Magnuson J.K."/>
            <person name="James T.Y."/>
            <person name="O'Malley M.A."/>
            <person name="Stajich J.E."/>
            <person name="Spatafora J.W."/>
            <person name="Visel A."/>
            <person name="Grigoriev I.V."/>
        </authorList>
    </citation>
    <scope>NUCLEOTIDE SEQUENCE [LARGE SCALE GENOMIC DNA]</scope>
    <source>
        <strain evidence="5">finn</strain>
    </source>
</reference>
<dbReference type="GO" id="GO:0031048">
    <property type="term" value="P:regulatory ncRNA-mediated heterochromatin formation"/>
    <property type="evidence" value="ECO:0007669"/>
    <property type="project" value="TreeGrafter"/>
</dbReference>
<dbReference type="InterPro" id="IPR011990">
    <property type="entry name" value="TPR-like_helical_dom_sf"/>
</dbReference>